<dbReference type="SMART" id="SM01026">
    <property type="entry name" value="Beach"/>
    <property type="match status" value="1"/>
</dbReference>
<dbReference type="PROSITE" id="PS50294">
    <property type="entry name" value="WD_REPEATS_REGION"/>
    <property type="match status" value="1"/>
</dbReference>
<dbReference type="Proteomes" id="UP000807342">
    <property type="component" value="Unassembled WGS sequence"/>
</dbReference>
<dbReference type="Gene3D" id="2.130.10.10">
    <property type="entry name" value="YVTN repeat-like/Quinoprotein amine dehydrogenase"/>
    <property type="match status" value="1"/>
</dbReference>
<dbReference type="Pfam" id="PF02138">
    <property type="entry name" value="Beach"/>
    <property type="match status" value="1"/>
</dbReference>
<organism evidence="7 8">
    <name type="scientific">Macrolepiota fuliginosa MF-IS2</name>
    <dbReference type="NCBI Taxonomy" id="1400762"/>
    <lineage>
        <taxon>Eukaryota</taxon>
        <taxon>Fungi</taxon>
        <taxon>Dikarya</taxon>
        <taxon>Basidiomycota</taxon>
        <taxon>Agaricomycotina</taxon>
        <taxon>Agaricomycetes</taxon>
        <taxon>Agaricomycetidae</taxon>
        <taxon>Agaricales</taxon>
        <taxon>Agaricineae</taxon>
        <taxon>Agaricaceae</taxon>
        <taxon>Macrolepiota</taxon>
    </lineage>
</organism>
<dbReference type="Pfam" id="PF13385">
    <property type="entry name" value="Laminin_G_3"/>
    <property type="match status" value="1"/>
</dbReference>
<dbReference type="PANTHER" id="PTHR46108:SF4">
    <property type="entry name" value="BLUE CHEESE"/>
    <property type="match status" value="1"/>
</dbReference>
<dbReference type="InterPro" id="IPR019775">
    <property type="entry name" value="WD40_repeat_CS"/>
</dbReference>
<dbReference type="SUPFAM" id="SSF48371">
    <property type="entry name" value="ARM repeat"/>
    <property type="match status" value="1"/>
</dbReference>
<accession>A0A9P5XFQ5</accession>
<dbReference type="InterPro" id="IPR051944">
    <property type="entry name" value="BEACH_domain_protein"/>
</dbReference>
<reference evidence="7" key="1">
    <citation type="submission" date="2020-11" db="EMBL/GenBank/DDBJ databases">
        <authorList>
            <consortium name="DOE Joint Genome Institute"/>
            <person name="Ahrendt S."/>
            <person name="Riley R."/>
            <person name="Andreopoulos W."/>
            <person name="Labutti K."/>
            <person name="Pangilinan J."/>
            <person name="Ruiz-Duenas F.J."/>
            <person name="Barrasa J.M."/>
            <person name="Sanchez-Garcia M."/>
            <person name="Camarero S."/>
            <person name="Miyauchi S."/>
            <person name="Serrano A."/>
            <person name="Linde D."/>
            <person name="Babiker R."/>
            <person name="Drula E."/>
            <person name="Ayuso-Fernandez I."/>
            <person name="Pacheco R."/>
            <person name="Padilla G."/>
            <person name="Ferreira P."/>
            <person name="Barriuso J."/>
            <person name="Kellner H."/>
            <person name="Castanera R."/>
            <person name="Alfaro M."/>
            <person name="Ramirez L."/>
            <person name="Pisabarro A.G."/>
            <person name="Kuo A."/>
            <person name="Tritt A."/>
            <person name="Lipzen A."/>
            <person name="He G."/>
            <person name="Yan M."/>
            <person name="Ng V."/>
            <person name="Cullen D."/>
            <person name="Martin F."/>
            <person name="Rosso M.-N."/>
            <person name="Henrissat B."/>
            <person name="Hibbett D."/>
            <person name="Martinez A.T."/>
            <person name="Grigoriev I.V."/>
        </authorList>
    </citation>
    <scope>NUCLEOTIDE SEQUENCE</scope>
    <source>
        <strain evidence="7">MF-IS2</strain>
    </source>
</reference>
<dbReference type="Gene3D" id="1.10.1540.10">
    <property type="entry name" value="BEACH domain"/>
    <property type="match status" value="1"/>
</dbReference>
<feature type="domain" description="BEACH" evidence="5">
    <location>
        <begin position="1430"/>
        <end position="1719"/>
    </location>
</feature>
<evidence type="ECO:0000259" key="5">
    <source>
        <dbReference type="PROSITE" id="PS50197"/>
    </source>
</evidence>
<dbReference type="InterPro" id="IPR056252">
    <property type="entry name" value="Alfy-like_Arm-like"/>
</dbReference>
<keyword evidence="8" id="KW-1185">Reference proteome</keyword>
<dbReference type="InterPro" id="IPR015943">
    <property type="entry name" value="WD40/YVTN_repeat-like_dom_sf"/>
</dbReference>
<proteinExistence type="predicted"/>
<evidence type="ECO:0000256" key="2">
    <source>
        <dbReference type="ARBA" id="ARBA00022737"/>
    </source>
</evidence>
<dbReference type="InterPro" id="IPR031570">
    <property type="entry name" value="NBEA/BDCP_DUF4704"/>
</dbReference>
<dbReference type="PROSITE" id="PS00678">
    <property type="entry name" value="WD_REPEATS_1"/>
    <property type="match status" value="1"/>
</dbReference>
<dbReference type="InterPro" id="IPR000409">
    <property type="entry name" value="BEACH_dom"/>
</dbReference>
<keyword evidence="2" id="KW-0677">Repeat</keyword>
<evidence type="ECO:0000256" key="4">
    <source>
        <dbReference type="SAM" id="MobiDB-lite"/>
    </source>
</evidence>
<dbReference type="Gene3D" id="2.30.29.30">
    <property type="entry name" value="Pleckstrin-homology domain (PH domain)/Phosphotyrosine-binding domain (PTB)"/>
    <property type="match status" value="1"/>
</dbReference>
<dbReference type="SUPFAM" id="SSF81837">
    <property type="entry name" value="BEACH domain"/>
    <property type="match status" value="1"/>
</dbReference>
<evidence type="ECO:0000313" key="7">
    <source>
        <dbReference type="EMBL" id="KAF9449865.1"/>
    </source>
</evidence>
<dbReference type="PANTHER" id="PTHR46108">
    <property type="entry name" value="BLUE CHEESE"/>
    <property type="match status" value="1"/>
</dbReference>
<sequence>MLRTLLTPLRARFDVSPRLPPPDASGIQGDEPTPEDFARDVLVELMRNSVGELKEAESCDERMKVLAEIHKIMSQSAYTKDVFREMDGFLGLYNVLSTLRISRDLNQEQGGDKKLEGVRLVLEILSNATFEHDENAKFFKQAVGYEPLSHALQELSSEEETTLATLGFLMSFMLHDFTFTSFFKSLKDADLNAVDDIIVKYEPHLQLIHHPGAVPLFWTLYQRVSTRPSIRYGFSKMLGRLASSSYRNLAVLSSAGLVIPILEHFLSSKGDGHVPEKERHAWHKLLRRLLELGSEPAHARAILQKAVQQGDNLDPEMLDLIRYGMKSRWVDHFSMESSSSLIVTDEENKGLPASGITFMVWIFLAQLPSQGPLTLFSVSLDSKPCLTLRVRSDGRFELSTSSSRDSVILSKATLRKARWTHLTLVHYPSRSSNPSIRLFLDGIIQDGINWAYPKPDPRARVIFYTIGNGKAGKSPSWCLSSAYLLAIPIFDDLIRFIHHLGPRYIGNFQDSALIKVLTYEAATSLNMFLATMSSKKSSQADASPIIKAVRHGMDLDETQIIFSISAASVARAGITEELPAFGVVTRSVVDGDVYVVKAACFDNALWTIGGAAVVLRLVQLAQSPHELSRALSILTDGLRNNWQNSEDMERLRGYEILADVLRRKSQIINLTSFEVIFEFLGINPRTPEQSTIVNLGAYRAIALDFELWSRTHKEIQIVYLEHFTTLFETSRYKAFNITQRLSNLGLVRKLLFVLQTDWFVADIASRIIETLGVVCRADFRRDGTIKPLVSYLAANLHEDPGEELIPPGSPRSAFSRIDFNNSRGKAEQVLQLLVSILSIKPNYDKFIAALPLTRIFLLLLGNHPTPAVGTQILKLLDISIGFSTSFTRKFELVSGWNVLKTVLPLSWDAEVNNAAFNLLMGCVEGSQHQKDGPTIKCPQIVPTILSALQNGLITVASSAHLLDDVDTPSIRLPVPASSPESGLQPVMSSTSHLTTIEALTEELLNLHSTVAQFRLIFQSQITTQLFVDGYKTFAKRLSQMPEINAGSMRVLEKLTHFGLALALDNAVAGSQKREIMDTVPIAEGILNPNTERTAIDPSLVADTRTVRQRIASARFSLQVGERTIIKIVARIGEWRKTIQASEKKRLRKSILDLRETRRQVSRLQEWTQLLTSERGLWPTHEARLWRLDETEGPNRTRKKLEPEIDKVPSSRADVGGYDARDVQAPQIEANQNTTEMPPWAESYEISSTEVDEPSLAEDVVDDKLRRVRHELESGDVIEAVATIARIAGVDSSPGLLIIGRTHLYMLDGVVENDDGEIIDAHDAPKQLLFVPGSIVELDGPQRARRWAHNQVAACSEKTFLLRDVALEVYFKDSRSLLMVFLDKKHRSEINHRLSNIINKNAAQHPSTPGLLRTPGPFSSRLSTGQSPRSLLGFRPDDLTTATRKWQAREISNFTYISILNQVSGRTPSDATQYPVFPWVLQDYTSETLDLMSPSSYRDLTKPMGALTPARREAAETRYENLESVDETPFHYGTHFSSSMIVCHFLIRLAPFTNMFKTLQGGDWDLPDRLFSDLGRAYESAARDVRGDVRELIPEFFTCPEFLENTANHDFGVQQSTGERIHDVKLPLWAKDDPLLFVSLHRRALESVYVSENLPAWIDLIWGHKQKDPASLNVFHPLSYEGAIDLDQIKDELEREATVGIIHNFGQTPRKLFTMPHPQRYNHGLPTLPLGTLHGIEEDPQLLTQGTRCFQDLGPTTPVRELLLDPSSDKVISCSQGSLTVPLYPHEQVEWNTERNEIRVLVDHKIVQVIENAACNCATFVDSDCLVTGWNDYTVRQWRLHRGNGPSSSHIVPLSNSSGKLFISLSHIMRIHTNEVVCVAASKTWSIIVSGSKDGSAAIWELNRGGYVRSIWHSRGSKESPSAINLVAINESTGYIATCSSTTLLLHTINARPIARLDLTILPSYYSPLVPSITALAFHEREYSHMGILGTGAPDGSITLWTWKHVEPTDWNQEGWTFAEVRRMKVRNLPNGRSPCITALTFSGERMYHGEETGKSFIWTLPDSD</sequence>
<dbReference type="InterPro" id="IPR036322">
    <property type="entry name" value="WD40_repeat_dom_sf"/>
</dbReference>
<gene>
    <name evidence="7" type="ORF">P691DRAFT_850001</name>
</gene>
<dbReference type="InterPro" id="IPR011993">
    <property type="entry name" value="PH-like_dom_sf"/>
</dbReference>
<feature type="domain" description="BEACH-type PH" evidence="6">
    <location>
        <begin position="1272"/>
        <end position="1394"/>
    </location>
</feature>
<dbReference type="InterPro" id="IPR023362">
    <property type="entry name" value="PH-BEACH_dom"/>
</dbReference>
<dbReference type="PROSITE" id="PS50082">
    <property type="entry name" value="WD_REPEATS_2"/>
    <property type="match status" value="1"/>
</dbReference>
<dbReference type="Pfam" id="PF23295">
    <property type="entry name" value="Arm_4"/>
    <property type="match status" value="1"/>
</dbReference>
<keyword evidence="1 3" id="KW-0853">WD repeat</keyword>
<dbReference type="InterPro" id="IPR001680">
    <property type="entry name" value="WD40_rpt"/>
</dbReference>
<comment type="caution">
    <text evidence="7">The sequence shown here is derived from an EMBL/GenBank/DDBJ whole genome shotgun (WGS) entry which is preliminary data.</text>
</comment>
<dbReference type="SUPFAM" id="SSF49899">
    <property type="entry name" value="Concanavalin A-like lectins/glucanases"/>
    <property type="match status" value="1"/>
</dbReference>
<feature type="region of interest" description="Disordered" evidence="4">
    <location>
        <begin position="14"/>
        <end position="34"/>
    </location>
</feature>
<protein>
    <submittedName>
        <fullName evidence="7">Beach-domain-containing protein</fullName>
    </submittedName>
</protein>
<dbReference type="InterPro" id="IPR036372">
    <property type="entry name" value="BEACH_dom_sf"/>
</dbReference>
<dbReference type="Gene3D" id="2.60.120.200">
    <property type="match status" value="1"/>
</dbReference>
<dbReference type="InterPro" id="IPR016024">
    <property type="entry name" value="ARM-type_fold"/>
</dbReference>
<name>A0A9P5XFQ5_9AGAR</name>
<evidence type="ECO:0000256" key="1">
    <source>
        <dbReference type="ARBA" id="ARBA00022574"/>
    </source>
</evidence>
<dbReference type="SUPFAM" id="SSF50729">
    <property type="entry name" value="PH domain-like"/>
    <property type="match status" value="1"/>
</dbReference>
<dbReference type="SMART" id="SM00320">
    <property type="entry name" value="WD40"/>
    <property type="match status" value="4"/>
</dbReference>
<evidence type="ECO:0000259" key="6">
    <source>
        <dbReference type="PROSITE" id="PS51783"/>
    </source>
</evidence>
<feature type="repeat" description="WD" evidence="3">
    <location>
        <begin position="1868"/>
        <end position="1909"/>
    </location>
</feature>
<dbReference type="InterPro" id="IPR013320">
    <property type="entry name" value="ConA-like_dom_sf"/>
</dbReference>
<evidence type="ECO:0000256" key="3">
    <source>
        <dbReference type="PROSITE-ProRule" id="PRU00221"/>
    </source>
</evidence>
<dbReference type="OrthoDB" id="26681at2759"/>
<dbReference type="PROSITE" id="PS50197">
    <property type="entry name" value="BEACH"/>
    <property type="match status" value="1"/>
</dbReference>
<dbReference type="EMBL" id="MU151118">
    <property type="protein sequence ID" value="KAF9449865.1"/>
    <property type="molecule type" value="Genomic_DNA"/>
</dbReference>
<dbReference type="SUPFAM" id="SSF50978">
    <property type="entry name" value="WD40 repeat-like"/>
    <property type="match status" value="1"/>
</dbReference>
<dbReference type="Pfam" id="PF15787">
    <property type="entry name" value="DUF4704"/>
    <property type="match status" value="1"/>
</dbReference>
<dbReference type="CDD" id="cd06071">
    <property type="entry name" value="Beach"/>
    <property type="match status" value="1"/>
</dbReference>
<evidence type="ECO:0000313" key="8">
    <source>
        <dbReference type="Proteomes" id="UP000807342"/>
    </source>
</evidence>
<dbReference type="PROSITE" id="PS51783">
    <property type="entry name" value="PH_BEACH"/>
    <property type="match status" value="1"/>
</dbReference>